<reference evidence="6" key="1">
    <citation type="submission" date="2019-02" db="EMBL/GenBank/DDBJ databases">
        <authorList>
            <person name="Gruber-Vodicka R. H."/>
            <person name="Seah K. B. B."/>
        </authorList>
    </citation>
    <scope>NUCLEOTIDE SEQUENCE</scope>
    <source>
        <strain evidence="6">BECK_S313</strain>
    </source>
</reference>
<dbReference type="InterPro" id="IPR013517">
    <property type="entry name" value="FG-GAP"/>
</dbReference>
<dbReference type="InterPro" id="IPR011050">
    <property type="entry name" value="Pectin_lyase_fold/virulence"/>
</dbReference>
<organism evidence="6">
    <name type="scientific">Candidatus Kentrum sp. LPFa</name>
    <dbReference type="NCBI Taxonomy" id="2126335"/>
    <lineage>
        <taxon>Bacteria</taxon>
        <taxon>Pseudomonadati</taxon>
        <taxon>Pseudomonadota</taxon>
        <taxon>Gammaproteobacteria</taxon>
        <taxon>Candidatus Kentrum</taxon>
    </lineage>
</organism>
<dbReference type="InterPro" id="IPR008638">
    <property type="entry name" value="FhaB/CdiA-like_TPS"/>
</dbReference>
<feature type="region of interest" description="Disordered" evidence="4">
    <location>
        <begin position="1260"/>
        <end position="1283"/>
    </location>
</feature>
<feature type="compositionally biased region" description="Low complexity" evidence="4">
    <location>
        <begin position="1266"/>
        <end position="1279"/>
    </location>
</feature>
<dbReference type="NCBIfam" id="TIGR01901">
    <property type="entry name" value="adhes_NPXG"/>
    <property type="match status" value="1"/>
</dbReference>
<feature type="region of interest" description="Disordered" evidence="4">
    <location>
        <begin position="1322"/>
        <end position="1393"/>
    </location>
</feature>
<evidence type="ECO:0000313" key="6">
    <source>
        <dbReference type="EMBL" id="VFK09524.1"/>
    </source>
</evidence>
<dbReference type="Gene3D" id="2.160.20.10">
    <property type="entry name" value="Single-stranded right-handed beta-helix, Pectin lyase-like"/>
    <property type="match status" value="2"/>
</dbReference>
<gene>
    <name evidence="6" type="ORF">BECKLPF1236B_GA0070989_100925</name>
</gene>
<dbReference type="PANTHER" id="PTHR12338">
    <property type="entry name" value="AUTOTRANSPORTER"/>
    <property type="match status" value="1"/>
</dbReference>
<feature type="compositionally biased region" description="Basic and acidic residues" evidence="4">
    <location>
        <begin position="1350"/>
        <end position="1386"/>
    </location>
</feature>
<evidence type="ECO:0000256" key="1">
    <source>
        <dbReference type="ARBA" id="ARBA00004613"/>
    </source>
</evidence>
<dbReference type="Pfam" id="PF14312">
    <property type="entry name" value="FG-GAP_2"/>
    <property type="match status" value="4"/>
</dbReference>
<evidence type="ECO:0000256" key="2">
    <source>
        <dbReference type="ARBA" id="ARBA00022525"/>
    </source>
</evidence>
<sequence>MFIGPGRSLAREHTRTRGVRIDVPVKNARRRFSNARGELRPCDPYLMTADYASLIRPIPNHKHYQHIELDTMNTTLPLEFPKKITLPRKIRLARMRTRSRSRLAPLAALLLGLATAPAQAAPPAPDALPTGGRVVAGSARIHQAGNRMTIHQETQKVIANWRGFDIGKDAAVAFNQPGPASVALNRVVGQHPSRIFGRLSANGQVMLVNPAGIVFGPGSQLNVGGITASTLAISDADFLDGDDKYHFRGNAGAGGILNRGAITTESGGVVALVAPVVRNEGEIRTHGGAAALAAGESVTLDFTGDGLLSVTVEKSTLDALAENKGLIRADEGRVILAANAAHDLLSGAVNNTGVIEARGITRKGGRILLDGGNVTNTGTLRTAGRVAGDARHDGGEIRIRGDFVALGGDVDADGASGGTIDVKSRGTLSLGNKVHARGIGEDANDGKGGAVTYRAGGRLVENSDGVTDVSGTRDGGVIEATARRLLTSGQYRAEGGTGGGGRIHMSAREDIRLLSARLDASGETRGGLVRVGGEFQGGKAAVSGTPERERFVERWGPLPALGSAQTTFINDGARIDVSAAAGEGGTAIVWSEGQTTLLGAIDARGDARGGVVELSSRGELRHAGLGDVRVGHGGHLLLDPKDITIGEAAGAWAYAGILGAGYSSGAKDTNVSLEEKDYFGASVALNGAGKLLAVGARTDDGPSNEESASGAVYLFSFSDADFSGGALRGTIGKGYTGGNNVDVSTLEASDYFGSSVALNGAGDRLAVGATSDDGVSNGADNTGAVYLFSFSDTNFSGGALQGKMGKGYGDVGNIKGIDVASLAEHDSFGRSVALNGAGDRLAVGAKGDDGQSNGTSGAGAAYLFSFSDTNFSGGEQKAILGKGYAGGGNLDVANLGASDQFGWSVALNGAGDRLAVGAYQDDGAVTGGPSNTGAVYLFGFSDANFSGGEQKAILGKGYGDDGNIKGINVANLGASDMFGQSVALNGAGDRLAVGTYGDDGADSGGAINAAAVYLFMAPGDSISDAVYATRPGESLSIPPSGITAQLNAGTAVTLQASNDITVAQAIAANNTSGAGGALTLQAGRSLLLNADITTDNGDLTLIANDTTANGVVDAQRGAGAAVITMAAGTSIAAGTGTVTIELRDGAGKTNTTSGDISLRDITASAISAVNNGPTAGSGVILDGTLTASATTGDGIVLAGDGFTNNTGASALATGAGARWLVWSGDPANDTPGGLVPGFEQYDATYGVTTVSSATGHGFLHATARPSTGGTTGSTTTTTGAPNRAGIDAFAQSVVDSLSPVGDIAAAIRENFGGEDALISDGFGTDFASPAGEFGAEGSGPDSGAGDPDTSDGKAGDGKSDKGKEEKKKDNKDNEGKKDKKGDERKKGINQVTG</sequence>
<feature type="domain" description="Filamentous haemagglutinin FhaB/tRNA nuclease CdiA-like TPS" evidence="5">
    <location>
        <begin position="125"/>
        <end position="237"/>
    </location>
</feature>
<dbReference type="InterPro" id="IPR012334">
    <property type="entry name" value="Pectin_lyas_fold"/>
</dbReference>
<dbReference type="InterPro" id="IPR050909">
    <property type="entry name" value="Bact_Autotransporter_VF"/>
</dbReference>
<name>A0A450VXJ2_9GAMM</name>
<protein>
    <submittedName>
        <fullName evidence="6">Filamentous hemagglutinin family N-terminal domain-containing protein</fullName>
    </submittedName>
</protein>
<dbReference type="SMART" id="SM00912">
    <property type="entry name" value="Haemagg_act"/>
    <property type="match status" value="1"/>
</dbReference>
<proteinExistence type="predicted"/>
<dbReference type="PROSITE" id="PS51470">
    <property type="entry name" value="FG_GAP"/>
    <property type="match status" value="1"/>
</dbReference>
<dbReference type="InterPro" id="IPR013519">
    <property type="entry name" value="Int_alpha_beta-p"/>
</dbReference>
<dbReference type="EMBL" id="CAADFK010000009">
    <property type="protein sequence ID" value="VFK09524.1"/>
    <property type="molecule type" value="Genomic_DNA"/>
</dbReference>
<accession>A0A450VXJ2</accession>
<keyword evidence="3" id="KW-0732">Signal</keyword>
<dbReference type="PANTHER" id="PTHR12338:SF8">
    <property type="entry name" value="HEME_HEMOPEXIN-BINDING PROTEIN"/>
    <property type="match status" value="1"/>
</dbReference>
<evidence type="ECO:0000256" key="4">
    <source>
        <dbReference type="SAM" id="MobiDB-lite"/>
    </source>
</evidence>
<dbReference type="SUPFAM" id="SSF51126">
    <property type="entry name" value="Pectin lyase-like"/>
    <property type="match status" value="1"/>
</dbReference>
<dbReference type="GO" id="GO:0005576">
    <property type="term" value="C:extracellular region"/>
    <property type="evidence" value="ECO:0007669"/>
    <property type="project" value="UniProtKB-SubCell"/>
</dbReference>
<keyword evidence="2" id="KW-0964">Secreted</keyword>
<comment type="subcellular location">
    <subcellularLocation>
        <location evidence="1">Secreted</location>
    </subcellularLocation>
</comment>
<dbReference type="SMART" id="SM00191">
    <property type="entry name" value="Int_alpha"/>
    <property type="match status" value="4"/>
</dbReference>
<dbReference type="Pfam" id="PF05860">
    <property type="entry name" value="TPS"/>
    <property type="match status" value="1"/>
</dbReference>
<evidence type="ECO:0000256" key="3">
    <source>
        <dbReference type="ARBA" id="ARBA00022729"/>
    </source>
</evidence>
<evidence type="ECO:0000259" key="5">
    <source>
        <dbReference type="SMART" id="SM00912"/>
    </source>
</evidence>